<dbReference type="EMBL" id="CM010719">
    <property type="protein sequence ID" value="RZC61103.1"/>
    <property type="molecule type" value="Genomic_DNA"/>
</dbReference>
<dbReference type="SUPFAM" id="SSF47113">
    <property type="entry name" value="Histone-fold"/>
    <property type="match status" value="1"/>
</dbReference>
<feature type="domain" description="Transcription factor CBF/NF-Y/archaeal histone" evidence="10">
    <location>
        <begin position="525"/>
        <end position="588"/>
    </location>
</feature>
<dbReference type="GO" id="GO:0046982">
    <property type="term" value="F:protein heterodimerization activity"/>
    <property type="evidence" value="ECO:0007669"/>
    <property type="project" value="InterPro"/>
</dbReference>
<evidence type="ECO:0000256" key="6">
    <source>
        <dbReference type="ARBA" id="ARBA00025911"/>
    </source>
</evidence>
<dbReference type="InterPro" id="IPR050568">
    <property type="entry name" value="Transcr_DNA_Rep_Reg"/>
</dbReference>
<name>A0A4Y7JJ55_PAPSO</name>
<evidence type="ECO:0008006" key="14">
    <source>
        <dbReference type="Google" id="ProtNLM"/>
    </source>
</evidence>
<evidence type="ECO:0000256" key="3">
    <source>
        <dbReference type="ARBA" id="ARBA00023125"/>
    </source>
</evidence>
<evidence type="ECO:0000313" key="12">
    <source>
        <dbReference type="EMBL" id="RZC61103.1"/>
    </source>
</evidence>
<comment type="subcellular location">
    <subcellularLocation>
        <location evidence="1">Nucleus</location>
    </subcellularLocation>
</comment>
<evidence type="ECO:0000256" key="8">
    <source>
        <dbReference type="ARBA" id="ARBA00059992"/>
    </source>
</evidence>
<sequence>MNMILPASSRSKMVSNLILMEDVLIEIFLLLPLKSIFRMRCVCKVCNYILTNPCFIRRWIQVNCCDQSLPWSLYYSYHDVPNDIRMRFLITQLRSSRRSQFLATDKHGFSFRFLKSVTNLEELHLLGSSKGLVLCSSSDSVPTQYYVCNPITKQWVTLPLTASGAKADCGIACELDSSGGCFYQVVHIPTFTKNARKFKIEIFSSDVGKWKVNSVSRHRNIIGCCSSVSNVVIVGDTLYWIECEKLMAYSLNRNNVDTGGERFRLIDLPVVESEDSNGTRGNYCLGESEGFLCYAEILGNQESGVWVFEEEWHLLRTNMDLRWLIGDMFGRFNENVCEDSDGKETRAFYEEENKAIHDVKVLGFNPMNKHVTVLSYEYGVWSYNTGTSEYEELIEPKFVAKMHKNYKFHNRKAPYVDNPFVMKAMATILPSPSWKNASDQPGHGQPPDVGMVASAGQMPYGETQYPFNQIIGGPSVVSIQSPGQTVEFSASQAQLVQHQLSYQQIHQQQQPQLENQLQTDFKNHSLPLARIRKIMKANEDVKRIASEVPVILAMACEMFISDLTLRSWNHTEERKRKTLQKNDIDAAITESDIFDFLADN</sequence>
<dbReference type="InterPro" id="IPR001810">
    <property type="entry name" value="F-box_dom"/>
</dbReference>
<evidence type="ECO:0000259" key="9">
    <source>
        <dbReference type="Pfam" id="PF00646"/>
    </source>
</evidence>
<dbReference type="Pfam" id="PF00646">
    <property type="entry name" value="F-box"/>
    <property type="match status" value="1"/>
</dbReference>
<dbReference type="GO" id="GO:0000978">
    <property type="term" value="F:RNA polymerase II cis-regulatory region sequence-specific DNA binding"/>
    <property type="evidence" value="ECO:0007669"/>
    <property type="project" value="TreeGrafter"/>
</dbReference>
<evidence type="ECO:0000256" key="5">
    <source>
        <dbReference type="ARBA" id="ARBA00023242"/>
    </source>
</evidence>
<comment type="function">
    <text evidence="8">Stimulates the transcription of various genes by recognizing and binding to a CCAAT motif in promoters.</text>
</comment>
<dbReference type="GO" id="GO:0005634">
    <property type="term" value="C:nucleus"/>
    <property type="evidence" value="ECO:0007669"/>
    <property type="project" value="UniProtKB-SubCell"/>
</dbReference>
<evidence type="ECO:0000256" key="2">
    <source>
        <dbReference type="ARBA" id="ARBA00023015"/>
    </source>
</evidence>
<dbReference type="Gene3D" id="1.10.20.10">
    <property type="entry name" value="Histone, subunit A"/>
    <property type="match status" value="1"/>
</dbReference>
<dbReference type="SUPFAM" id="SSF81383">
    <property type="entry name" value="F-box domain"/>
    <property type="match status" value="1"/>
</dbReference>
<dbReference type="Pfam" id="PF00808">
    <property type="entry name" value="CBFD_NFYB_HMF"/>
    <property type="match status" value="1"/>
</dbReference>
<dbReference type="InterPro" id="IPR009072">
    <property type="entry name" value="Histone-fold"/>
</dbReference>
<evidence type="ECO:0000313" key="13">
    <source>
        <dbReference type="Proteomes" id="UP000316621"/>
    </source>
</evidence>
<dbReference type="OrthoDB" id="1272441at2759"/>
<keyword evidence="2" id="KW-0805">Transcription regulation</keyword>
<evidence type="ECO:0000256" key="4">
    <source>
        <dbReference type="ARBA" id="ARBA00023163"/>
    </source>
</evidence>
<keyword evidence="4" id="KW-0804">Transcription</keyword>
<dbReference type="OMA" id="FAYNIET"/>
<evidence type="ECO:0000256" key="1">
    <source>
        <dbReference type="ARBA" id="ARBA00004123"/>
    </source>
</evidence>
<protein>
    <recommendedName>
        <fullName evidence="14">Transcription factor CBF/NF-Y/archaeal histone domain-containing protein</fullName>
    </recommendedName>
</protein>
<dbReference type="InterPro" id="IPR036047">
    <property type="entry name" value="F-box-like_dom_sf"/>
</dbReference>
<dbReference type="Pfam" id="PF24750">
    <property type="entry name" value="b-prop_At3g26010-like"/>
    <property type="match status" value="1"/>
</dbReference>
<proteinExistence type="inferred from homology"/>
<dbReference type="FunFam" id="1.10.20.10:FF:000062">
    <property type="entry name" value="Nuclear transcription factor Y subunit C"/>
    <property type="match status" value="1"/>
</dbReference>
<organism evidence="12 13">
    <name type="scientific">Papaver somniferum</name>
    <name type="common">Opium poppy</name>
    <dbReference type="NCBI Taxonomy" id="3469"/>
    <lineage>
        <taxon>Eukaryota</taxon>
        <taxon>Viridiplantae</taxon>
        <taxon>Streptophyta</taxon>
        <taxon>Embryophyta</taxon>
        <taxon>Tracheophyta</taxon>
        <taxon>Spermatophyta</taxon>
        <taxon>Magnoliopsida</taxon>
        <taxon>Ranunculales</taxon>
        <taxon>Papaveraceae</taxon>
        <taxon>Papaveroideae</taxon>
        <taxon>Papaver</taxon>
    </lineage>
</organism>
<dbReference type="GO" id="GO:0000981">
    <property type="term" value="F:DNA-binding transcription factor activity, RNA polymerase II-specific"/>
    <property type="evidence" value="ECO:0007669"/>
    <property type="project" value="TreeGrafter"/>
</dbReference>
<accession>A0A4Y7JJ55</accession>
<dbReference type="PANTHER" id="PTHR10252:SF8">
    <property type="entry name" value="NUCLEAR TRANSCRIPTION FACTOR Y SUBUNIT GAMMA"/>
    <property type="match status" value="1"/>
</dbReference>
<keyword evidence="13" id="KW-1185">Reference proteome</keyword>
<reference evidence="12 13" key="1">
    <citation type="journal article" date="2018" name="Science">
        <title>The opium poppy genome and morphinan production.</title>
        <authorList>
            <person name="Guo L."/>
            <person name="Winzer T."/>
            <person name="Yang X."/>
            <person name="Li Y."/>
            <person name="Ning Z."/>
            <person name="He Z."/>
            <person name="Teodor R."/>
            <person name="Lu Y."/>
            <person name="Bowser T.A."/>
            <person name="Graham I.A."/>
            <person name="Ye K."/>
        </authorList>
    </citation>
    <scope>NUCLEOTIDE SEQUENCE [LARGE SCALE GENOMIC DNA]</scope>
    <source>
        <strain evidence="13">cv. HN1</strain>
        <tissue evidence="12">Leaves</tissue>
    </source>
</reference>
<evidence type="ECO:0000259" key="10">
    <source>
        <dbReference type="Pfam" id="PF00808"/>
    </source>
</evidence>
<keyword evidence="5" id="KW-0539">Nucleus</keyword>
<dbReference type="Gramene" id="RZC61103">
    <property type="protein sequence ID" value="RZC61103"/>
    <property type="gene ID" value="C5167_022864"/>
</dbReference>
<dbReference type="AlphaFoldDB" id="A0A4Y7JJ55"/>
<dbReference type="STRING" id="3469.A0A4Y7JJ55"/>
<comment type="subunit">
    <text evidence="6">Heterotrimeric transcription factor composed of three components, NF-YA, NF-YB and NF-YC. NF-YB and NF-YC must interact and dimerize for NF-YA association and DNA binding.</text>
</comment>
<dbReference type="InterPro" id="IPR056592">
    <property type="entry name" value="Beta-prop_At3g26010-like"/>
</dbReference>
<comment type="similarity">
    <text evidence="7">Belongs to the NFYC/HAP5 subunit family.</text>
</comment>
<dbReference type="InterPro" id="IPR003958">
    <property type="entry name" value="CBFA_NFYB_domain"/>
</dbReference>
<gene>
    <name evidence="12" type="ORF">C5167_022864</name>
</gene>
<dbReference type="Proteomes" id="UP000316621">
    <property type="component" value="Chromosome 5"/>
</dbReference>
<keyword evidence="3" id="KW-0238">DNA-binding</keyword>
<feature type="domain" description="F-box protein At3g26010-like beta-propeller" evidence="11">
    <location>
        <begin position="121"/>
        <end position="317"/>
    </location>
</feature>
<dbReference type="CDD" id="cd22908">
    <property type="entry name" value="HFD_NFYC-like"/>
    <property type="match status" value="1"/>
</dbReference>
<evidence type="ECO:0000259" key="11">
    <source>
        <dbReference type="Pfam" id="PF24750"/>
    </source>
</evidence>
<evidence type="ECO:0000256" key="7">
    <source>
        <dbReference type="ARBA" id="ARBA00038129"/>
    </source>
</evidence>
<dbReference type="PANTHER" id="PTHR10252">
    <property type="entry name" value="HISTONE-LIKE TRANSCRIPTION FACTOR CCAAT-RELATED"/>
    <property type="match status" value="1"/>
</dbReference>
<feature type="domain" description="F-box" evidence="9">
    <location>
        <begin position="21"/>
        <end position="56"/>
    </location>
</feature>